<protein>
    <submittedName>
        <fullName evidence="1">Uncharacterized protein</fullName>
    </submittedName>
</protein>
<dbReference type="RefSeq" id="WP_144329055.1">
    <property type="nucleotide sequence ID" value="NZ_VJON01000041.1"/>
</dbReference>
<dbReference type="OrthoDB" id="9863267at2"/>
<evidence type="ECO:0000313" key="2">
    <source>
        <dbReference type="Proteomes" id="UP000318294"/>
    </source>
</evidence>
<sequence length="91" mass="10098">MCDEVIFRGRYLHTIEDLQSALGGGKIVPNRQCGYADDDLLPHCCLCPVDLAQTAAKNGMRLWPSSEGEGVWIMLDDDSHPERGLSETSYE</sequence>
<keyword evidence="2" id="KW-1185">Reference proteome</keyword>
<comment type="caution">
    <text evidence="1">The sequence shown here is derived from an EMBL/GenBank/DDBJ whole genome shotgun (WGS) entry which is preliminary data.</text>
</comment>
<dbReference type="AlphaFoldDB" id="A0A554X8E0"/>
<organism evidence="1 2">
    <name type="scientific">Tepidimonas charontis</name>
    <dbReference type="NCBI Taxonomy" id="2267262"/>
    <lineage>
        <taxon>Bacteria</taxon>
        <taxon>Pseudomonadati</taxon>
        <taxon>Pseudomonadota</taxon>
        <taxon>Betaproteobacteria</taxon>
        <taxon>Burkholderiales</taxon>
        <taxon>Tepidimonas</taxon>
    </lineage>
</organism>
<dbReference type="Proteomes" id="UP000318294">
    <property type="component" value="Unassembled WGS sequence"/>
</dbReference>
<gene>
    <name evidence="1" type="ORF">Tchar_02184</name>
</gene>
<name>A0A554X8E0_9BURK</name>
<dbReference type="EMBL" id="VJON01000041">
    <property type="protein sequence ID" value="TSE32098.1"/>
    <property type="molecule type" value="Genomic_DNA"/>
</dbReference>
<evidence type="ECO:0000313" key="1">
    <source>
        <dbReference type="EMBL" id="TSE32098.1"/>
    </source>
</evidence>
<accession>A0A554X8E0</accession>
<proteinExistence type="predicted"/>
<reference evidence="1 2" key="1">
    <citation type="submission" date="2019-07" db="EMBL/GenBank/DDBJ databases">
        <title>Tepidimonas charontis SPSP-6 draft genome.</title>
        <authorList>
            <person name="Da Costa M.S."/>
            <person name="Froufe H.J.C."/>
            <person name="Egas C."/>
            <person name="Albuquerque L."/>
        </authorList>
    </citation>
    <scope>NUCLEOTIDE SEQUENCE [LARGE SCALE GENOMIC DNA]</scope>
    <source>
        <strain evidence="1 2">SPSP-6</strain>
    </source>
</reference>